<protein>
    <recommendedName>
        <fullName evidence="3">Reverse transcriptase</fullName>
    </recommendedName>
</protein>
<evidence type="ECO:0008006" key="3">
    <source>
        <dbReference type="Google" id="ProtNLM"/>
    </source>
</evidence>
<accession>A0AAW1LDD9</accession>
<evidence type="ECO:0000313" key="2">
    <source>
        <dbReference type="Proteomes" id="UP001443914"/>
    </source>
</evidence>
<dbReference type="SUPFAM" id="SSF56219">
    <property type="entry name" value="DNase I-like"/>
    <property type="match status" value="1"/>
</dbReference>
<dbReference type="PANTHER" id="PTHR33710:SF79">
    <property type="entry name" value="OS06G0205337 PROTEIN"/>
    <property type="match status" value="1"/>
</dbReference>
<dbReference type="InterPro" id="IPR036691">
    <property type="entry name" value="Endo/exonu/phosph_ase_sf"/>
</dbReference>
<dbReference type="AlphaFoldDB" id="A0AAW1LDD9"/>
<reference evidence="1" key="1">
    <citation type="submission" date="2024-03" db="EMBL/GenBank/DDBJ databases">
        <title>WGS assembly of Saponaria officinalis var. Norfolk2.</title>
        <authorList>
            <person name="Jenkins J."/>
            <person name="Shu S."/>
            <person name="Grimwood J."/>
            <person name="Barry K."/>
            <person name="Goodstein D."/>
            <person name="Schmutz J."/>
            <person name="Leebens-Mack J."/>
            <person name="Osbourn A."/>
        </authorList>
    </citation>
    <scope>NUCLEOTIDE SEQUENCE [LARGE SCALE GENOMIC DNA]</scope>
    <source>
        <strain evidence="1">JIC</strain>
    </source>
</reference>
<dbReference type="Gene3D" id="3.60.10.10">
    <property type="entry name" value="Endonuclease/exonuclease/phosphatase"/>
    <property type="match status" value="1"/>
</dbReference>
<keyword evidence="2" id="KW-1185">Reference proteome</keyword>
<proteinExistence type="predicted"/>
<comment type="caution">
    <text evidence="1">The sequence shown here is derived from an EMBL/GenBank/DDBJ whole genome shotgun (WGS) entry which is preliminary data.</text>
</comment>
<dbReference type="EMBL" id="JBDFQZ010000004">
    <property type="protein sequence ID" value="KAK9733812.1"/>
    <property type="molecule type" value="Genomic_DNA"/>
</dbReference>
<sequence length="311" mass="36780">MNLIDVPFKGPRFTWTSKRKDDERLLERLDKAYVSYDWFSLFPDVGITHYPIQFSDHAPIEINFSLNRMRGKRPYKIEYWSLEDKDCLDMISHNWAHQVKGSVTFKCLPKLVHIKELMKKWSLNKKRAWTKEWDEFDSRLGDALNKGIDDGGFHDYEKVHSDLLNFADAAAKYWRQRAKIKWDAEGDACTRYYFNWVKGRAGSNSIRSIKDPNGVWRYEEKEIGNVFQEYFQKLFSARDSGDSSDDFLERHHGLFRPVESRLDEGDLMRLNRPFVAQEEWSTVFQLGPLKSPGPDGIPAIFYQKCWHFIKK</sequence>
<evidence type="ECO:0000313" key="1">
    <source>
        <dbReference type="EMBL" id="KAK9733812.1"/>
    </source>
</evidence>
<name>A0AAW1LDD9_SAPOF</name>
<dbReference type="PANTHER" id="PTHR33710">
    <property type="entry name" value="BNAC02G09200D PROTEIN"/>
    <property type="match status" value="1"/>
</dbReference>
<organism evidence="1 2">
    <name type="scientific">Saponaria officinalis</name>
    <name type="common">Common soapwort</name>
    <name type="synonym">Lychnis saponaria</name>
    <dbReference type="NCBI Taxonomy" id="3572"/>
    <lineage>
        <taxon>Eukaryota</taxon>
        <taxon>Viridiplantae</taxon>
        <taxon>Streptophyta</taxon>
        <taxon>Embryophyta</taxon>
        <taxon>Tracheophyta</taxon>
        <taxon>Spermatophyta</taxon>
        <taxon>Magnoliopsida</taxon>
        <taxon>eudicotyledons</taxon>
        <taxon>Gunneridae</taxon>
        <taxon>Pentapetalae</taxon>
        <taxon>Caryophyllales</taxon>
        <taxon>Caryophyllaceae</taxon>
        <taxon>Caryophylleae</taxon>
        <taxon>Saponaria</taxon>
    </lineage>
</organism>
<dbReference type="Proteomes" id="UP001443914">
    <property type="component" value="Unassembled WGS sequence"/>
</dbReference>
<gene>
    <name evidence="1" type="ORF">RND81_04G094000</name>
</gene>